<reference evidence="1 2" key="1">
    <citation type="submission" date="2020-12" db="EMBL/GenBank/DDBJ databases">
        <title>Concerted genomic and epigenomic changes stabilize Arabidopsis allopolyploids.</title>
        <authorList>
            <person name="Chen Z."/>
        </authorList>
    </citation>
    <scope>NUCLEOTIDE SEQUENCE [LARGE SCALE GENOMIC DNA]</scope>
    <source>
        <strain evidence="1">Allo738</strain>
        <tissue evidence="1">Leaf</tissue>
    </source>
</reference>
<dbReference type="AlphaFoldDB" id="A0A8T2CWX9"/>
<name>A0A8T2CWX9_9BRAS</name>
<protein>
    <submittedName>
        <fullName evidence="1">Uncharacterized protein</fullName>
    </submittedName>
</protein>
<gene>
    <name evidence="1" type="ORF">ISN45_At05g031550</name>
</gene>
<dbReference type="EMBL" id="JAEFBK010000005">
    <property type="protein sequence ID" value="KAG7604065.1"/>
    <property type="molecule type" value="Genomic_DNA"/>
</dbReference>
<sequence>MYRHCRKLRLVPNSETIQPHTSQIFSRDSNTTSAAKIANNGPEWNVGAVIDVSKVLFVRLGSNASHNIALLICKSKDEELLIARNSFCFSGLDIVVQETASKELKDANLWKSSYQIEDELQLNEAWTDPSPETKPNGDHISSVFFRWSMEAK</sequence>
<organism evidence="1 2">
    <name type="scientific">Arabidopsis thaliana x Arabidopsis arenosa</name>
    <dbReference type="NCBI Taxonomy" id="1240361"/>
    <lineage>
        <taxon>Eukaryota</taxon>
        <taxon>Viridiplantae</taxon>
        <taxon>Streptophyta</taxon>
        <taxon>Embryophyta</taxon>
        <taxon>Tracheophyta</taxon>
        <taxon>Spermatophyta</taxon>
        <taxon>Magnoliopsida</taxon>
        <taxon>eudicotyledons</taxon>
        <taxon>Gunneridae</taxon>
        <taxon>Pentapetalae</taxon>
        <taxon>rosids</taxon>
        <taxon>malvids</taxon>
        <taxon>Brassicales</taxon>
        <taxon>Brassicaceae</taxon>
        <taxon>Camelineae</taxon>
        <taxon>Arabidopsis</taxon>
    </lineage>
</organism>
<dbReference type="Proteomes" id="UP000694240">
    <property type="component" value="Chromosome 5"/>
</dbReference>
<evidence type="ECO:0000313" key="2">
    <source>
        <dbReference type="Proteomes" id="UP000694240"/>
    </source>
</evidence>
<comment type="caution">
    <text evidence="1">The sequence shown here is derived from an EMBL/GenBank/DDBJ whole genome shotgun (WGS) entry which is preliminary data.</text>
</comment>
<evidence type="ECO:0000313" key="1">
    <source>
        <dbReference type="EMBL" id="KAG7604065.1"/>
    </source>
</evidence>
<proteinExistence type="predicted"/>
<keyword evidence="2" id="KW-1185">Reference proteome</keyword>
<accession>A0A8T2CWX9</accession>